<name>A0A0N7GZZ6_PSEFL</name>
<accession>A0A0N7GZZ6</accession>
<reference evidence="3" key="1">
    <citation type="submission" date="2015-09" db="EMBL/GenBank/DDBJ databases">
        <title>Whole genome sequence of Pseudomonas fluorescens FW300-N2E3.</title>
        <authorList>
            <person name="Ray J."/>
            <person name="Melnyk R."/>
            <person name="Deutschbauer A."/>
        </authorList>
    </citation>
    <scope>NUCLEOTIDE SEQUENCE [LARGE SCALE GENOMIC DNA]</scope>
    <source>
        <strain evidence="3">FW300-N2E3</strain>
    </source>
</reference>
<reference evidence="2 3" key="2">
    <citation type="journal article" date="2018" name="Nature">
        <title>Mutant phenotypes for thousands of bacterial genes of unknown function.</title>
        <authorList>
            <person name="Price M.N."/>
            <person name="Wetmore K.M."/>
            <person name="Waters R.J."/>
            <person name="Callaghan M."/>
            <person name="Ray J."/>
            <person name="Liu H."/>
            <person name="Kuehl J.V."/>
            <person name="Melnyk R.A."/>
            <person name="Lamson J.S."/>
            <person name="Suh Y."/>
            <person name="Carlson H.K."/>
            <person name="Esquivel Z."/>
            <person name="Sadeeshkumar H."/>
            <person name="Chakraborty R."/>
            <person name="Zane G.M."/>
            <person name="Rubin B.E."/>
            <person name="Wall J.D."/>
            <person name="Visel A."/>
            <person name="Bristow J."/>
            <person name="Blow M.J."/>
            <person name="Arkin A.P."/>
            <person name="Deutschbauer A.M."/>
        </authorList>
    </citation>
    <scope>NUCLEOTIDE SEQUENCE [LARGE SCALE GENOMIC DNA]</scope>
    <source>
        <strain evidence="2 3">FW300-N2E3</strain>
    </source>
</reference>
<sequence length="59" mass="6807">MSTFFDELMESVQQMDEIVRGERLPARELHVDALQVKEIRKRGSDQPRSKDLPPKPCAP</sequence>
<protein>
    <recommendedName>
        <fullName evidence="4">Transcriptional regulator</fullName>
    </recommendedName>
</protein>
<gene>
    <name evidence="2" type="ORF">AO353_11785</name>
</gene>
<evidence type="ECO:0000256" key="1">
    <source>
        <dbReference type="SAM" id="MobiDB-lite"/>
    </source>
</evidence>
<dbReference type="OrthoDB" id="9799384at2"/>
<evidence type="ECO:0000313" key="2">
    <source>
        <dbReference type="EMBL" id="ALI01724.1"/>
    </source>
</evidence>
<dbReference type="Proteomes" id="UP000066487">
    <property type="component" value="Chromosome"/>
</dbReference>
<dbReference type="AlphaFoldDB" id="A0A0N7GZZ6"/>
<evidence type="ECO:0008006" key="4">
    <source>
        <dbReference type="Google" id="ProtNLM"/>
    </source>
</evidence>
<feature type="region of interest" description="Disordered" evidence="1">
    <location>
        <begin position="37"/>
        <end position="59"/>
    </location>
</feature>
<dbReference type="EMBL" id="CP012830">
    <property type="protein sequence ID" value="ALI01724.1"/>
    <property type="molecule type" value="Genomic_DNA"/>
</dbReference>
<feature type="compositionally biased region" description="Basic and acidic residues" evidence="1">
    <location>
        <begin position="37"/>
        <end position="53"/>
    </location>
</feature>
<organism evidence="2 3">
    <name type="scientific">Pseudomonas fluorescens</name>
    <dbReference type="NCBI Taxonomy" id="294"/>
    <lineage>
        <taxon>Bacteria</taxon>
        <taxon>Pseudomonadati</taxon>
        <taxon>Pseudomonadota</taxon>
        <taxon>Gammaproteobacteria</taxon>
        <taxon>Pseudomonadales</taxon>
        <taxon>Pseudomonadaceae</taxon>
        <taxon>Pseudomonas</taxon>
    </lineage>
</organism>
<evidence type="ECO:0000313" key="3">
    <source>
        <dbReference type="Proteomes" id="UP000066487"/>
    </source>
</evidence>
<proteinExistence type="predicted"/>